<dbReference type="EMBL" id="JAGINT010000002">
    <property type="protein sequence ID" value="MBP2354995.1"/>
    <property type="molecule type" value="Genomic_DNA"/>
</dbReference>
<sequence length="282" mass="30649">MANELKFGLYGLHRGSSADPATMARRARLAEDAGFESLWVGDHIALPDNDEDSREQPRIEALVALAHLAALTDRIRLGAGVIVLPQRQPVLLAKQLASIDHLSGGRLTVGIGVGYVEPELSALGVPLSERGARTDEYLAAMRALWAEPAPHFEGRFVAFANVFERPRPVQRPRPPIVVGGHSPAAYRRATEQGNGWYGWELDLGQTAAALTGLREASKRWNRPTDLGNLEITVTPDRIPDPATARQYAALGVHRLLLQPPTMDGPAMDHLITLAAQTLINQP</sequence>
<evidence type="ECO:0000256" key="1">
    <source>
        <dbReference type="ARBA" id="ARBA00022630"/>
    </source>
</evidence>
<dbReference type="RefSeq" id="WP_209697722.1">
    <property type="nucleotide sequence ID" value="NZ_BAAAVU010000015.1"/>
</dbReference>
<keyword evidence="3" id="KW-0560">Oxidoreductase</keyword>
<dbReference type="PANTHER" id="PTHR42847:SF4">
    <property type="entry name" value="ALKANESULFONATE MONOOXYGENASE-RELATED"/>
    <property type="match status" value="1"/>
</dbReference>
<evidence type="ECO:0000256" key="4">
    <source>
        <dbReference type="ARBA" id="ARBA00023033"/>
    </source>
</evidence>
<accession>A0ABS4UTM3</accession>
<reference evidence="6 7" key="1">
    <citation type="submission" date="2021-03" db="EMBL/GenBank/DDBJ databases">
        <title>Sequencing the genomes of 1000 actinobacteria strains.</title>
        <authorList>
            <person name="Klenk H.-P."/>
        </authorList>
    </citation>
    <scope>NUCLEOTIDE SEQUENCE [LARGE SCALE GENOMIC DNA]</scope>
    <source>
        <strain evidence="6 7">DSM 18824</strain>
    </source>
</reference>
<gene>
    <name evidence="6" type="ORF">JOF29_006105</name>
</gene>
<evidence type="ECO:0000313" key="7">
    <source>
        <dbReference type="Proteomes" id="UP000755585"/>
    </source>
</evidence>
<comment type="caution">
    <text evidence="6">The sequence shown here is derived from an EMBL/GenBank/DDBJ whole genome shotgun (WGS) entry which is preliminary data.</text>
</comment>
<dbReference type="InterPro" id="IPR050172">
    <property type="entry name" value="SsuD_RutA_monooxygenase"/>
</dbReference>
<evidence type="ECO:0000313" key="6">
    <source>
        <dbReference type="EMBL" id="MBP2354995.1"/>
    </source>
</evidence>
<name>A0ABS4UTM3_9ACTN</name>
<dbReference type="InterPro" id="IPR036661">
    <property type="entry name" value="Luciferase-like_sf"/>
</dbReference>
<dbReference type="InterPro" id="IPR019921">
    <property type="entry name" value="Lucif-like_OxRdtase_Rv2161c"/>
</dbReference>
<evidence type="ECO:0000256" key="3">
    <source>
        <dbReference type="ARBA" id="ARBA00023002"/>
    </source>
</evidence>
<dbReference type="NCBIfam" id="TIGR03619">
    <property type="entry name" value="F420_Rv2161c"/>
    <property type="match status" value="1"/>
</dbReference>
<evidence type="ECO:0000256" key="2">
    <source>
        <dbReference type="ARBA" id="ARBA00022643"/>
    </source>
</evidence>
<dbReference type="SUPFAM" id="SSF51679">
    <property type="entry name" value="Bacterial luciferase-like"/>
    <property type="match status" value="1"/>
</dbReference>
<dbReference type="Proteomes" id="UP000755585">
    <property type="component" value="Unassembled WGS sequence"/>
</dbReference>
<evidence type="ECO:0000259" key="5">
    <source>
        <dbReference type="Pfam" id="PF00296"/>
    </source>
</evidence>
<keyword evidence="4" id="KW-0503">Monooxygenase</keyword>
<keyword evidence="1" id="KW-0285">Flavoprotein</keyword>
<dbReference type="InterPro" id="IPR011251">
    <property type="entry name" value="Luciferase-like_dom"/>
</dbReference>
<dbReference type="Pfam" id="PF00296">
    <property type="entry name" value="Bac_luciferase"/>
    <property type="match status" value="1"/>
</dbReference>
<dbReference type="PANTHER" id="PTHR42847">
    <property type="entry name" value="ALKANESULFONATE MONOOXYGENASE"/>
    <property type="match status" value="1"/>
</dbReference>
<proteinExistence type="predicted"/>
<protein>
    <submittedName>
        <fullName evidence="6">F420-dependent oxidoreductase</fullName>
    </submittedName>
</protein>
<keyword evidence="7" id="KW-1185">Reference proteome</keyword>
<feature type="domain" description="Luciferase-like" evidence="5">
    <location>
        <begin position="15"/>
        <end position="228"/>
    </location>
</feature>
<dbReference type="Gene3D" id="3.20.20.30">
    <property type="entry name" value="Luciferase-like domain"/>
    <property type="match status" value="1"/>
</dbReference>
<organism evidence="6 7">
    <name type="scientific">Kribbella aluminosa</name>
    <dbReference type="NCBI Taxonomy" id="416017"/>
    <lineage>
        <taxon>Bacteria</taxon>
        <taxon>Bacillati</taxon>
        <taxon>Actinomycetota</taxon>
        <taxon>Actinomycetes</taxon>
        <taxon>Propionibacteriales</taxon>
        <taxon>Kribbellaceae</taxon>
        <taxon>Kribbella</taxon>
    </lineage>
</organism>
<keyword evidence="2" id="KW-0288">FMN</keyword>